<dbReference type="Gene3D" id="2.40.10.10">
    <property type="entry name" value="Trypsin-like serine proteases"/>
    <property type="match status" value="1"/>
</dbReference>
<proteinExistence type="inferred from homology"/>
<evidence type="ECO:0000256" key="3">
    <source>
        <dbReference type="ARBA" id="ARBA00022670"/>
    </source>
</evidence>
<comment type="subcellular location">
    <subcellularLocation>
        <location evidence="1">Secreted</location>
        <location evidence="1">Extracellular space</location>
    </subcellularLocation>
</comment>
<evidence type="ECO:0000256" key="2">
    <source>
        <dbReference type="ARBA" id="ARBA00007664"/>
    </source>
</evidence>
<dbReference type="Pfam" id="PF00089">
    <property type="entry name" value="Trypsin"/>
    <property type="match status" value="1"/>
</dbReference>
<dbReference type="InterPro" id="IPR050430">
    <property type="entry name" value="Peptidase_S1"/>
</dbReference>
<dbReference type="EMBL" id="CAKXAJ010026233">
    <property type="protein sequence ID" value="CAH2263673.1"/>
    <property type="molecule type" value="Genomic_DNA"/>
</dbReference>
<reference evidence="10" key="1">
    <citation type="submission" date="2022-03" db="EMBL/GenBank/DDBJ databases">
        <authorList>
            <person name="Lindestad O."/>
        </authorList>
    </citation>
    <scope>NUCLEOTIDE SEQUENCE</scope>
</reference>
<keyword evidence="4 7" id="KW-0378">Hydrolase</keyword>
<evidence type="ECO:0000313" key="11">
    <source>
        <dbReference type="Proteomes" id="UP000838756"/>
    </source>
</evidence>
<dbReference type="InterPro" id="IPR001314">
    <property type="entry name" value="Peptidase_S1A"/>
</dbReference>
<dbReference type="Proteomes" id="UP000838756">
    <property type="component" value="Unassembled WGS sequence"/>
</dbReference>
<dbReference type="PANTHER" id="PTHR24276:SF91">
    <property type="entry name" value="AT26814P-RELATED"/>
    <property type="match status" value="1"/>
</dbReference>
<dbReference type="FunFam" id="2.40.10.10:FF:000036">
    <property type="entry name" value="Trypsin beta"/>
    <property type="match status" value="1"/>
</dbReference>
<keyword evidence="11" id="KW-1185">Reference proteome</keyword>
<gene>
    <name evidence="10" type="primary">jg10938</name>
    <name evidence="10" type="ORF">PAEG_LOCUS24433</name>
</gene>
<keyword evidence="5 7" id="KW-0720">Serine protease</keyword>
<feature type="chain" id="PRO_5035838124" evidence="8">
    <location>
        <begin position="20"/>
        <end position="270"/>
    </location>
</feature>
<protein>
    <submittedName>
        <fullName evidence="10">Jg10938 protein</fullName>
    </submittedName>
</protein>
<evidence type="ECO:0000256" key="6">
    <source>
        <dbReference type="ARBA" id="ARBA00023157"/>
    </source>
</evidence>
<dbReference type="InterPro" id="IPR009003">
    <property type="entry name" value="Peptidase_S1_PA"/>
</dbReference>
<dbReference type="PANTHER" id="PTHR24276">
    <property type="entry name" value="POLYSERASE-RELATED"/>
    <property type="match status" value="1"/>
</dbReference>
<evidence type="ECO:0000259" key="9">
    <source>
        <dbReference type="PROSITE" id="PS50240"/>
    </source>
</evidence>
<name>A0A8S4SHM0_9NEOP</name>
<dbReference type="PROSITE" id="PS00134">
    <property type="entry name" value="TRYPSIN_HIS"/>
    <property type="match status" value="1"/>
</dbReference>
<evidence type="ECO:0000256" key="8">
    <source>
        <dbReference type="SAM" id="SignalP"/>
    </source>
</evidence>
<dbReference type="GO" id="GO:0005576">
    <property type="term" value="C:extracellular region"/>
    <property type="evidence" value="ECO:0007669"/>
    <property type="project" value="UniProtKB-SubCell"/>
</dbReference>
<dbReference type="InterPro" id="IPR043504">
    <property type="entry name" value="Peptidase_S1_PA_chymotrypsin"/>
</dbReference>
<dbReference type="SMART" id="SM00020">
    <property type="entry name" value="Tryp_SPc"/>
    <property type="match status" value="1"/>
</dbReference>
<evidence type="ECO:0000256" key="5">
    <source>
        <dbReference type="ARBA" id="ARBA00022825"/>
    </source>
</evidence>
<keyword evidence="8" id="KW-0732">Signal</keyword>
<comment type="caution">
    <text evidence="10">The sequence shown here is derived from an EMBL/GenBank/DDBJ whole genome shotgun (WGS) entry which is preliminary data.</text>
</comment>
<dbReference type="SUPFAM" id="SSF50494">
    <property type="entry name" value="Trypsin-like serine proteases"/>
    <property type="match status" value="1"/>
</dbReference>
<dbReference type="InterPro" id="IPR001254">
    <property type="entry name" value="Trypsin_dom"/>
</dbReference>
<feature type="signal peptide" evidence="8">
    <location>
        <begin position="1"/>
        <end position="19"/>
    </location>
</feature>
<accession>A0A8S4SHM0</accession>
<comment type="similarity">
    <text evidence="2">Belongs to the peptidase S1 family.</text>
</comment>
<dbReference type="InterPro" id="IPR033116">
    <property type="entry name" value="TRYPSIN_SER"/>
</dbReference>
<dbReference type="PROSITE" id="PS50240">
    <property type="entry name" value="TRYPSIN_DOM"/>
    <property type="match status" value="1"/>
</dbReference>
<dbReference type="AlphaFoldDB" id="A0A8S4SHM0"/>
<dbReference type="GO" id="GO:0004252">
    <property type="term" value="F:serine-type endopeptidase activity"/>
    <property type="evidence" value="ECO:0007669"/>
    <property type="project" value="InterPro"/>
</dbReference>
<evidence type="ECO:0000313" key="10">
    <source>
        <dbReference type="EMBL" id="CAH2263673.1"/>
    </source>
</evidence>
<dbReference type="PRINTS" id="PR00722">
    <property type="entry name" value="CHYMOTRYPSIN"/>
</dbReference>
<feature type="domain" description="Peptidase S1" evidence="9">
    <location>
        <begin position="26"/>
        <end position="267"/>
    </location>
</feature>
<sequence>MSVNPGILFFLICYFNVNAQYPFSRVLNGSPTTIKQYPILAQLLLDAWGNQQFVQHCAGVILTSRHLISAAHCFQYNRDTGRNYSIPQYWKVRVGSTYRTKGGVLHKIKSIISHYGFDKLYYTNDIAVVVVAKKFSIGNLVRQGTIIKPASELVPNSVCTLAGWGSTEKDGPQPDQLQHTMMSIINQGYCKSQYQTIGAIIADSMLCAGRTDIDGVDGCFGDSGGPLIYKGVVVGLVSFGYACGLKLYPGVYTKVSHYTDWIVKTISSNK</sequence>
<dbReference type="OrthoDB" id="448954at2759"/>
<organism evidence="10 11">
    <name type="scientific">Pararge aegeria aegeria</name>
    <dbReference type="NCBI Taxonomy" id="348720"/>
    <lineage>
        <taxon>Eukaryota</taxon>
        <taxon>Metazoa</taxon>
        <taxon>Ecdysozoa</taxon>
        <taxon>Arthropoda</taxon>
        <taxon>Hexapoda</taxon>
        <taxon>Insecta</taxon>
        <taxon>Pterygota</taxon>
        <taxon>Neoptera</taxon>
        <taxon>Endopterygota</taxon>
        <taxon>Lepidoptera</taxon>
        <taxon>Glossata</taxon>
        <taxon>Ditrysia</taxon>
        <taxon>Papilionoidea</taxon>
        <taxon>Nymphalidae</taxon>
        <taxon>Satyrinae</taxon>
        <taxon>Satyrini</taxon>
        <taxon>Parargina</taxon>
        <taxon>Pararge</taxon>
    </lineage>
</organism>
<dbReference type="GO" id="GO:0006508">
    <property type="term" value="P:proteolysis"/>
    <property type="evidence" value="ECO:0007669"/>
    <property type="project" value="UniProtKB-KW"/>
</dbReference>
<dbReference type="PROSITE" id="PS00135">
    <property type="entry name" value="TRYPSIN_SER"/>
    <property type="match status" value="1"/>
</dbReference>
<dbReference type="CDD" id="cd00190">
    <property type="entry name" value="Tryp_SPc"/>
    <property type="match status" value="1"/>
</dbReference>
<dbReference type="InterPro" id="IPR018114">
    <property type="entry name" value="TRYPSIN_HIS"/>
</dbReference>
<evidence type="ECO:0000256" key="7">
    <source>
        <dbReference type="RuleBase" id="RU363034"/>
    </source>
</evidence>
<evidence type="ECO:0000256" key="4">
    <source>
        <dbReference type="ARBA" id="ARBA00022801"/>
    </source>
</evidence>
<keyword evidence="6" id="KW-1015">Disulfide bond</keyword>
<evidence type="ECO:0000256" key="1">
    <source>
        <dbReference type="ARBA" id="ARBA00004239"/>
    </source>
</evidence>
<keyword evidence="3 7" id="KW-0645">Protease</keyword>